<organism evidence="2 3">
    <name type="scientific">Microbulbifer okhotskensis</name>
    <dbReference type="NCBI Taxonomy" id="2926617"/>
    <lineage>
        <taxon>Bacteria</taxon>
        <taxon>Pseudomonadati</taxon>
        <taxon>Pseudomonadota</taxon>
        <taxon>Gammaproteobacteria</taxon>
        <taxon>Cellvibrionales</taxon>
        <taxon>Microbulbiferaceae</taxon>
        <taxon>Microbulbifer</taxon>
    </lineage>
</organism>
<feature type="transmembrane region" description="Helical" evidence="1">
    <location>
        <begin position="99"/>
        <end position="117"/>
    </location>
</feature>
<protein>
    <submittedName>
        <fullName evidence="2">Uncharacterized protein</fullName>
    </submittedName>
</protein>
<keyword evidence="1" id="KW-0812">Transmembrane</keyword>
<comment type="caution">
    <text evidence="2">The sequence shown here is derived from an EMBL/GenBank/DDBJ whole genome shotgun (WGS) entry which is preliminary data.</text>
</comment>
<feature type="transmembrane region" description="Helical" evidence="1">
    <location>
        <begin position="189"/>
        <end position="208"/>
    </location>
</feature>
<keyword evidence="1" id="KW-1133">Transmembrane helix</keyword>
<accession>A0A9X2ELY9</accession>
<feature type="transmembrane region" description="Helical" evidence="1">
    <location>
        <begin position="129"/>
        <end position="147"/>
    </location>
</feature>
<dbReference type="AlphaFoldDB" id="A0A9X2ELY9"/>
<keyword evidence="1" id="KW-0472">Membrane</keyword>
<reference evidence="2" key="1">
    <citation type="journal article" date="2022" name="Arch. Microbiol.">
        <title>Microbulbifer okhotskensis sp. nov., isolated from a deep bottom sediment of the Okhotsk Sea.</title>
        <authorList>
            <person name="Romanenko L."/>
            <person name="Kurilenko V."/>
            <person name="Otstavnykh N."/>
            <person name="Velansky P."/>
            <person name="Isaeva M."/>
            <person name="Mikhailov V."/>
        </authorList>
    </citation>
    <scope>NUCLEOTIDE SEQUENCE</scope>
    <source>
        <strain evidence="2">OS29</strain>
    </source>
</reference>
<feature type="transmembrane region" description="Helical" evidence="1">
    <location>
        <begin position="35"/>
        <end position="55"/>
    </location>
</feature>
<name>A0A9X2ELY9_9GAMM</name>
<feature type="transmembrane region" description="Helical" evidence="1">
    <location>
        <begin position="67"/>
        <end position="87"/>
    </location>
</feature>
<dbReference type="EMBL" id="JALBWM010000034">
    <property type="protein sequence ID" value="MCO1334672.1"/>
    <property type="molecule type" value="Genomic_DNA"/>
</dbReference>
<evidence type="ECO:0000313" key="2">
    <source>
        <dbReference type="EMBL" id="MCO1334672.1"/>
    </source>
</evidence>
<evidence type="ECO:0000313" key="3">
    <source>
        <dbReference type="Proteomes" id="UP001139028"/>
    </source>
</evidence>
<keyword evidence="3" id="KW-1185">Reference proteome</keyword>
<sequence>MHNFWLIDILLTLAALLIANQYWRLTNARFQSAALLVVTGLLCIAVSAIIGAYRYGIDPGATQLHRALLRLSGFTALPLIGIGLMWARFEIRVGHNTRGPAYVALVLVLASSIALSESGIVSPQKVTELYSALGLLLWLWVAMLELLSPHRLSTPEPLLLGAGAVLIAIDGLFVGTGAPRVLGLARTNWFHLLLAISLFSLLAARPLFEKGRNSNE</sequence>
<feature type="transmembrane region" description="Helical" evidence="1">
    <location>
        <begin position="6"/>
        <end position="23"/>
    </location>
</feature>
<evidence type="ECO:0000256" key="1">
    <source>
        <dbReference type="SAM" id="Phobius"/>
    </source>
</evidence>
<dbReference type="Proteomes" id="UP001139028">
    <property type="component" value="Unassembled WGS sequence"/>
</dbReference>
<dbReference type="RefSeq" id="WP_252466268.1">
    <property type="nucleotide sequence ID" value="NZ_JALBWM010000034.1"/>
</dbReference>
<proteinExistence type="predicted"/>
<gene>
    <name evidence="2" type="ORF">MO867_10000</name>
</gene>
<feature type="transmembrane region" description="Helical" evidence="1">
    <location>
        <begin position="159"/>
        <end position="177"/>
    </location>
</feature>